<dbReference type="AlphaFoldDB" id="A0A3M7MFE1"/>
<dbReference type="GO" id="GO:0016746">
    <property type="term" value="F:acyltransferase activity"/>
    <property type="evidence" value="ECO:0007669"/>
    <property type="project" value="UniProtKB-KW"/>
</dbReference>
<evidence type="ECO:0000256" key="1">
    <source>
        <dbReference type="SAM" id="MobiDB-lite"/>
    </source>
</evidence>
<feature type="region of interest" description="Disordered" evidence="1">
    <location>
        <begin position="36"/>
        <end position="262"/>
    </location>
</feature>
<protein>
    <submittedName>
        <fullName evidence="2">Acyl-n-acyltransferase</fullName>
    </submittedName>
</protein>
<dbReference type="OrthoDB" id="2129362at2759"/>
<gene>
    <name evidence="2" type="ORF">GMOD_00009596</name>
</gene>
<name>A0A3M7MFE1_9PLEO</name>
<accession>A0A3M7MFE1</accession>
<dbReference type="Gene3D" id="3.40.630.30">
    <property type="match status" value="1"/>
</dbReference>
<organism evidence="2 3">
    <name type="scientific">Pyrenophora seminiperda CCB06</name>
    <dbReference type="NCBI Taxonomy" id="1302712"/>
    <lineage>
        <taxon>Eukaryota</taxon>
        <taxon>Fungi</taxon>
        <taxon>Dikarya</taxon>
        <taxon>Ascomycota</taxon>
        <taxon>Pezizomycotina</taxon>
        <taxon>Dothideomycetes</taxon>
        <taxon>Pleosporomycetidae</taxon>
        <taxon>Pleosporales</taxon>
        <taxon>Pleosporineae</taxon>
        <taxon>Pleosporaceae</taxon>
        <taxon>Pyrenophora</taxon>
    </lineage>
</organism>
<dbReference type="Proteomes" id="UP000265663">
    <property type="component" value="Unassembled WGS sequence"/>
</dbReference>
<dbReference type="InterPro" id="IPR016181">
    <property type="entry name" value="Acyl_CoA_acyltransferase"/>
</dbReference>
<dbReference type="CDD" id="cd04301">
    <property type="entry name" value="NAT_SF"/>
    <property type="match status" value="1"/>
</dbReference>
<dbReference type="SUPFAM" id="SSF55729">
    <property type="entry name" value="Acyl-CoA N-acyltransferases (Nat)"/>
    <property type="match status" value="1"/>
</dbReference>
<evidence type="ECO:0000313" key="2">
    <source>
        <dbReference type="EMBL" id="RMZ73084.1"/>
    </source>
</evidence>
<feature type="compositionally biased region" description="Polar residues" evidence="1">
    <location>
        <begin position="85"/>
        <end position="105"/>
    </location>
</feature>
<dbReference type="EMBL" id="KE747838">
    <property type="protein sequence ID" value="RMZ73084.1"/>
    <property type="molecule type" value="Genomic_DNA"/>
</dbReference>
<keyword evidence="3" id="KW-1185">Reference proteome</keyword>
<keyword evidence="2" id="KW-0808">Transferase</keyword>
<sequence length="781" mass="89130">MTMFTEACAMRHTRGPKVYPPYCLRSSLPPPVEISEAEFEPTQDSLESVKPAQGKRNTSPTQWKPFDLEDPEAAKAEEVKAQINWEAQQAEFWSQIEQPNHQTRGNAAASPPPLAPATQPSLPGTPDSNNNNSHTPKVSPYNKSNMSEHPKGKEYIPPHLRNKGKEYIPPHLRVRNRKSTNSSSLAKESVPPPLGNGNSTNESPGTSHKSKPTAKTKFQSSPIAANQHRGAPPSPPSTPKGQEKPSEQDEVVYTGWGTTGGGWNTTGGGWETTDWAAFNQPEGPVDIKKNTGNSRWPRGPQPYKKYVWPKARDMKYIPGNSDYDITYKSNSNGDPDYDVKKLMDWNGDWLPPPESWAARTGYEDRHFGQRIEQWMNNQPPECIQPMFYPQHTFNGRAKTTRDVEKNKVTTEYILDEGQVLKEVAPRYWLEVRIENKSMREAWKQLANSKPGPMDACDLEGHAPWWERYEDVVFSEMDGDVKDEYPSPFINGLEVPDDKIDYNDPENPTEEWHLASAEAKVVEKNRRALAKYNKTMAKRNRVVPEPMFPVPVMPDRRLHPQTNIYLRPVGSPDDVKGITDIYNWYVENTMHAVEFREITEEQMVQRISNVTRQGLPFLVAIDRGNRSRDTNEYCREKIVGYCKLDDYCSPSSLFRYTFEMEIFVHPGFVRKGIGKCLIDRTLGFVNTSYRMRHGYEYINKYDYLKHGLTRVVKTILLNVHHLNAEEVDKGWQSKFLGDFKFRRSGCLPKVGYKQGKCVDVSIYSHITTEDIDANGRPTGCYY</sequence>
<reference evidence="2 3" key="1">
    <citation type="journal article" date="2014" name="PLoS ONE">
        <title>De novo Genome Assembly of the Fungal Plant Pathogen Pyrenophora semeniperda.</title>
        <authorList>
            <person name="Soliai M.M."/>
            <person name="Meyer S.E."/>
            <person name="Udall J.A."/>
            <person name="Elzinga D.E."/>
            <person name="Hermansen R.A."/>
            <person name="Bodily P.M."/>
            <person name="Hart A.A."/>
            <person name="Coleman C.E."/>
        </authorList>
    </citation>
    <scope>NUCLEOTIDE SEQUENCE [LARGE SCALE GENOMIC DNA]</scope>
    <source>
        <strain evidence="2 3">CCB06</strain>
        <tissue evidence="2">Mycelium</tissue>
    </source>
</reference>
<feature type="compositionally biased region" description="Polar residues" evidence="1">
    <location>
        <begin position="196"/>
        <end position="207"/>
    </location>
</feature>
<feature type="compositionally biased region" description="Polar residues" evidence="1">
    <location>
        <begin position="126"/>
        <end position="145"/>
    </location>
</feature>
<proteinExistence type="predicted"/>
<keyword evidence="2" id="KW-0012">Acyltransferase</keyword>
<feature type="compositionally biased region" description="Basic and acidic residues" evidence="1">
    <location>
        <begin position="146"/>
        <end position="156"/>
    </location>
</feature>
<evidence type="ECO:0000313" key="3">
    <source>
        <dbReference type="Proteomes" id="UP000265663"/>
    </source>
</evidence>